<evidence type="ECO:0000313" key="3">
    <source>
        <dbReference type="EMBL" id="PTQ12161.1"/>
    </source>
</evidence>
<accession>A0A2T5FZM8</accession>
<organism evidence="3 4">
    <name type="scientific">Sphingomonas oleivorans</name>
    <dbReference type="NCBI Taxonomy" id="1735121"/>
    <lineage>
        <taxon>Bacteria</taxon>
        <taxon>Pseudomonadati</taxon>
        <taxon>Pseudomonadota</taxon>
        <taxon>Alphaproteobacteria</taxon>
        <taxon>Sphingomonadales</taxon>
        <taxon>Sphingomonadaceae</taxon>
        <taxon>Sphingomonas</taxon>
    </lineage>
</organism>
<dbReference type="OrthoDB" id="9796461at2"/>
<dbReference type="GO" id="GO:0000271">
    <property type="term" value="P:polysaccharide biosynthetic process"/>
    <property type="evidence" value="ECO:0007669"/>
    <property type="project" value="TreeGrafter"/>
</dbReference>
<keyword evidence="1" id="KW-0472">Membrane</keyword>
<feature type="transmembrane region" description="Helical" evidence="1">
    <location>
        <begin position="271"/>
        <end position="288"/>
    </location>
</feature>
<dbReference type="InterPro" id="IPR002656">
    <property type="entry name" value="Acyl_transf_3_dom"/>
</dbReference>
<feature type="transmembrane region" description="Helical" evidence="1">
    <location>
        <begin position="309"/>
        <end position="331"/>
    </location>
</feature>
<dbReference type="AlphaFoldDB" id="A0A2T5FZM8"/>
<feature type="transmembrane region" description="Helical" evidence="1">
    <location>
        <begin position="214"/>
        <end position="234"/>
    </location>
</feature>
<dbReference type="PANTHER" id="PTHR23028:SF53">
    <property type="entry name" value="ACYL_TRANSF_3 DOMAIN-CONTAINING PROTEIN"/>
    <property type="match status" value="1"/>
</dbReference>
<feature type="transmembrane region" description="Helical" evidence="1">
    <location>
        <begin position="51"/>
        <end position="72"/>
    </location>
</feature>
<evidence type="ECO:0000313" key="4">
    <source>
        <dbReference type="Proteomes" id="UP000244162"/>
    </source>
</evidence>
<dbReference type="InterPro" id="IPR050879">
    <property type="entry name" value="Acyltransferase_3"/>
</dbReference>
<protein>
    <recommendedName>
        <fullName evidence="2">Acyltransferase 3 domain-containing protein</fullName>
    </recommendedName>
</protein>
<dbReference type="Pfam" id="PF01757">
    <property type="entry name" value="Acyl_transf_3"/>
    <property type="match status" value="1"/>
</dbReference>
<feature type="transmembrane region" description="Helical" evidence="1">
    <location>
        <begin position="155"/>
        <end position="178"/>
    </location>
</feature>
<keyword evidence="4" id="KW-1185">Reference proteome</keyword>
<dbReference type="GO" id="GO:0016747">
    <property type="term" value="F:acyltransferase activity, transferring groups other than amino-acyl groups"/>
    <property type="evidence" value="ECO:0007669"/>
    <property type="project" value="InterPro"/>
</dbReference>
<reference evidence="3 4" key="1">
    <citation type="submission" date="2017-09" db="EMBL/GenBank/DDBJ databases">
        <title>Sphingomonas panjinensis sp.nov., isolated from oil-contaminated soil.</title>
        <authorList>
            <person name="Wang L."/>
            <person name="Chen L."/>
        </authorList>
    </citation>
    <scope>NUCLEOTIDE SEQUENCE [LARGE SCALE GENOMIC DNA]</scope>
    <source>
        <strain evidence="3 4">FW-11</strain>
    </source>
</reference>
<feature type="transmembrane region" description="Helical" evidence="1">
    <location>
        <begin position="337"/>
        <end position="359"/>
    </location>
</feature>
<dbReference type="EMBL" id="NWBU01000005">
    <property type="protein sequence ID" value="PTQ12161.1"/>
    <property type="molecule type" value="Genomic_DNA"/>
</dbReference>
<sequence length="402" mass="43790">MQKNAKTQARAVELPALTALRGVAALGVVLFHIDVCLFYREMGTLLPKTASGLIANGYLWVDLFFILSGYVIHHAYGERLSPGCRWSSAADFYRARFLRIYPLHLILTALLVVAVLIAGALWPALKDGSWVIFFAWSALPSNLLLTHALNQHSYLSWNIVSWSIGAEWWCYAAALIVIPLMARFRRRSGGICIGLGAAVLAGLFFVLGRDTLDITYDFGVVRCLGGFLIGLGLYQVCRVGRPLQARAADGLTLAAVAGLVLIMHFDASDLLAIPLFAILVMSLSASGGRVHRLLAAPVPRYLGRISYSIYLVHGLVFLAFWYAAPALGWRFGTPAEAWLFAAAFLVLTISGAAISYRFIELPAQRLARTAPLAEDVNAGEITVARACLKAAPFRAKGEEPRL</sequence>
<evidence type="ECO:0000259" key="2">
    <source>
        <dbReference type="Pfam" id="PF01757"/>
    </source>
</evidence>
<dbReference type="Proteomes" id="UP000244162">
    <property type="component" value="Unassembled WGS sequence"/>
</dbReference>
<feature type="domain" description="Acyltransferase 3" evidence="2">
    <location>
        <begin position="16"/>
        <end position="356"/>
    </location>
</feature>
<gene>
    <name evidence="3" type="ORF">CLG96_06280</name>
</gene>
<proteinExistence type="predicted"/>
<name>A0A2T5FZM8_9SPHN</name>
<dbReference type="GO" id="GO:0016020">
    <property type="term" value="C:membrane"/>
    <property type="evidence" value="ECO:0007669"/>
    <property type="project" value="TreeGrafter"/>
</dbReference>
<comment type="caution">
    <text evidence="3">The sequence shown here is derived from an EMBL/GenBank/DDBJ whole genome shotgun (WGS) entry which is preliminary data.</text>
</comment>
<feature type="transmembrane region" description="Helical" evidence="1">
    <location>
        <begin position="20"/>
        <end position="39"/>
    </location>
</feature>
<keyword evidence="1" id="KW-1133">Transmembrane helix</keyword>
<dbReference type="PANTHER" id="PTHR23028">
    <property type="entry name" value="ACETYLTRANSFERASE"/>
    <property type="match status" value="1"/>
</dbReference>
<keyword evidence="1" id="KW-0812">Transmembrane</keyword>
<feature type="transmembrane region" description="Helical" evidence="1">
    <location>
        <begin position="101"/>
        <end position="122"/>
    </location>
</feature>
<feature type="transmembrane region" description="Helical" evidence="1">
    <location>
        <begin position="190"/>
        <end position="208"/>
    </location>
</feature>
<feature type="transmembrane region" description="Helical" evidence="1">
    <location>
        <begin position="246"/>
        <end position="265"/>
    </location>
</feature>
<evidence type="ECO:0000256" key="1">
    <source>
        <dbReference type="SAM" id="Phobius"/>
    </source>
</evidence>